<comment type="caution">
    <text evidence="1">The sequence shown here is derived from an EMBL/GenBank/DDBJ whole genome shotgun (WGS) entry which is preliminary data.</text>
</comment>
<dbReference type="EMBL" id="JACOFV010000009">
    <property type="protein sequence ID" value="MBC3862580.1"/>
    <property type="molecule type" value="Genomic_DNA"/>
</dbReference>
<evidence type="ECO:0000313" key="2">
    <source>
        <dbReference type="Proteomes" id="UP000634011"/>
    </source>
</evidence>
<sequence length="133" mass="15137">MNDIVFQCGKSFKEVERILVKNIYSGFLEGVADQKINQHLVQQFLKDVEDSSVNQKPHLFLQKNKSGDECSALPAYACALSLRSNEPANNPNYLMSVATFVWFQHQNPLTDGFEIVNLAKTLCWKDVAKDLNW</sequence>
<proteinExistence type="predicted"/>
<gene>
    <name evidence="1" type="ORF">H8K32_10750</name>
</gene>
<accession>A0A923HI47</accession>
<name>A0A923HI47_9BURK</name>
<organism evidence="1 2">
    <name type="scientific">Undibacterium jejuense</name>
    <dbReference type="NCBI Taxonomy" id="1344949"/>
    <lineage>
        <taxon>Bacteria</taxon>
        <taxon>Pseudomonadati</taxon>
        <taxon>Pseudomonadota</taxon>
        <taxon>Betaproteobacteria</taxon>
        <taxon>Burkholderiales</taxon>
        <taxon>Oxalobacteraceae</taxon>
        <taxon>Undibacterium</taxon>
    </lineage>
</organism>
<reference evidence="1" key="1">
    <citation type="submission" date="2020-08" db="EMBL/GenBank/DDBJ databases">
        <title>Novel species isolated from subtropical streams in China.</title>
        <authorList>
            <person name="Lu H."/>
        </authorList>
    </citation>
    <scope>NUCLEOTIDE SEQUENCE</scope>
    <source>
        <strain evidence="1">KACC 12607</strain>
    </source>
</reference>
<evidence type="ECO:0000313" key="1">
    <source>
        <dbReference type="EMBL" id="MBC3862580.1"/>
    </source>
</evidence>
<protein>
    <submittedName>
        <fullName evidence="1">Uncharacterized protein</fullName>
    </submittedName>
</protein>
<dbReference type="RefSeq" id="WP_186912504.1">
    <property type="nucleotide sequence ID" value="NZ_JACOFV010000009.1"/>
</dbReference>
<keyword evidence="2" id="KW-1185">Reference proteome</keyword>
<dbReference type="Proteomes" id="UP000634011">
    <property type="component" value="Unassembled WGS sequence"/>
</dbReference>
<dbReference type="AlphaFoldDB" id="A0A923HI47"/>